<organism evidence="3 4">
    <name type="scientific">Pseudozyma flocculosa PF-1</name>
    <dbReference type="NCBI Taxonomy" id="1277687"/>
    <lineage>
        <taxon>Eukaryota</taxon>
        <taxon>Fungi</taxon>
        <taxon>Dikarya</taxon>
        <taxon>Basidiomycota</taxon>
        <taxon>Ustilaginomycotina</taxon>
        <taxon>Ustilaginomycetes</taxon>
        <taxon>Ustilaginales</taxon>
        <taxon>Ustilaginaceae</taxon>
        <taxon>Pseudozyma</taxon>
    </lineage>
</organism>
<accession>A0A061H1G5</accession>
<name>A0A061H1G5_9BASI</name>
<dbReference type="RefSeq" id="XP_007881824.1">
    <property type="nucleotide sequence ID" value="XM_007883633.1"/>
</dbReference>
<dbReference type="KEGG" id="pfp:PFL1_06095"/>
<keyword evidence="2" id="KW-0732">Signal</keyword>
<dbReference type="GeneID" id="19320175"/>
<dbReference type="HOGENOM" id="CLU_806815_0_0_1"/>
<proteinExistence type="predicted"/>
<dbReference type="AlphaFoldDB" id="A0A061H1G5"/>
<protein>
    <submittedName>
        <fullName evidence="3">Uncharacterized protein</fullName>
    </submittedName>
</protein>
<evidence type="ECO:0000256" key="2">
    <source>
        <dbReference type="SAM" id="SignalP"/>
    </source>
</evidence>
<feature type="region of interest" description="Disordered" evidence="1">
    <location>
        <begin position="66"/>
        <end position="86"/>
    </location>
</feature>
<reference evidence="3 4" key="1">
    <citation type="journal article" date="2013" name="Plant Cell">
        <title>The transition from a phytopathogenic smut ancestor to an anamorphic biocontrol agent deciphered by comparative whole-genome analysis.</title>
        <authorList>
            <person name="Lefebvre F."/>
            <person name="Joly D.L."/>
            <person name="Labbe C."/>
            <person name="Teichmann B."/>
            <person name="Linning R."/>
            <person name="Belzile F."/>
            <person name="Bakkeren G."/>
            <person name="Belanger R.R."/>
        </authorList>
    </citation>
    <scope>NUCLEOTIDE SEQUENCE [LARGE SCALE GENOMIC DNA]</scope>
    <source>
        <strain evidence="3 4">PF-1</strain>
    </source>
</reference>
<evidence type="ECO:0000256" key="1">
    <source>
        <dbReference type="SAM" id="MobiDB-lite"/>
    </source>
</evidence>
<feature type="signal peptide" evidence="2">
    <location>
        <begin position="1"/>
        <end position="30"/>
    </location>
</feature>
<dbReference type="Proteomes" id="UP000053664">
    <property type="component" value="Unassembled WGS sequence"/>
</dbReference>
<dbReference type="EMBL" id="KE361645">
    <property type="protein sequence ID" value="EPQ26447.1"/>
    <property type="molecule type" value="Genomic_DNA"/>
</dbReference>
<gene>
    <name evidence="3" type="ORF">PFL1_06095</name>
</gene>
<sequence length="344" mass="37643">MKLSSIWPATVVAVALAFLGPGGLIASVSAAGPFPSYGEWGAGAGNAFEHAAGELADVIGQGSAGRSGLLHGGPSSSSTAERYSQGERNAFERLERPIEAPRPGSAMTVKLVLHNNAYDEAQARIWAYRLYDYGRVEWREDSQLLSRMRRLQADADDGFLYGTYTRLGQKHLARCADILNKFDALVDGEMSARTIRILSARLDQAEANLGHVRWVHAQLTDQSTKLKNDVRAQQDPRGLDAAAIFDVDSTLGDLLRTETIMSTNLEARRVILGGLLDASAKRKATYTLLDVPQPSIRLAKKKFRLAPSWWSDGKRGRDFDMPPWLQSEAATSHTPAELVGIDPW</sequence>
<feature type="chain" id="PRO_5001603876" evidence="2">
    <location>
        <begin position="31"/>
        <end position="344"/>
    </location>
</feature>
<feature type="compositionally biased region" description="Low complexity" evidence="1">
    <location>
        <begin position="66"/>
        <end position="78"/>
    </location>
</feature>
<evidence type="ECO:0000313" key="4">
    <source>
        <dbReference type="Proteomes" id="UP000053664"/>
    </source>
</evidence>
<evidence type="ECO:0000313" key="3">
    <source>
        <dbReference type="EMBL" id="EPQ26447.1"/>
    </source>
</evidence>